<feature type="compositionally biased region" description="Basic and acidic residues" evidence="1">
    <location>
        <begin position="15"/>
        <end position="24"/>
    </location>
</feature>
<dbReference type="Proteomes" id="UP000091897">
    <property type="component" value="Chromosome"/>
</dbReference>
<feature type="compositionally biased region" description="Low complexity" evidence="1">
    <location>
        <begin position="25"/>
        <end position="39"/>
    </location>
</feature>
<feature type="region of interest" description="Disordered" evidence="1">
    <location>
        <begin position="79"/>
        <end position="105"/>
    </location>
</feature>
<keyword evidence="3" id="KW-1185">Reference proteome</keyword>
<sequence length="105" mass="10313">MYDPDGEAVTGADRGAGRGADRGADSWAGKWAGKGAGDWADNRADTEGGSEGVRDGGVSAGDCVVGRLGGKSSLSAWLAGRRSRARGPGDGPVPVRNGAVKGGAS</sequence>
<name>A0ABM6CQ99_9BORD</name>
<evidence type="ECO:0000256" key="1">
    <source>
        <dbReference type="SAM" id="MobiDB-lite"/>
    </source>
</evidence>
<evidence type="ECO:0000313" key="2">
    <source>
        <dbReference type="EMBL" id="ANN66182.1"/>
    </source>
</evidence>
<protein>
    <submittedName>
        <fullName evidence="2">Uncharacterized protein</fullName>
    </submittedName>
</protein>
<accession>A0ABM6CQ99</accession>
<gene>
    <name evidence="2" type="ORF">BAU06_07660</name>
</gene>
<feature type="region of interest" description="Disordered" evidence="1">
    <location>
        <begin position="1"/>
        <end position="61"/>
    </location>
</feature>
<organism evidence="2 3">
    <name type="scientific">Bordetella bronchialis</name>
    <dbReference type="NCBI Taxonomy" id="463025"/>
    <lineage>
        <taxon>Bacteria</taxon>
        <taxon>Pseudomonadati</taxon>
        <taxon>Pseudomonadota</taxon>
        <taxon>Betaproteobacteria</taxon>
        <taxon>Burkholderiales</taxon>
        <taxon>Alcaligenaceae</taxon>
        <taxon>Bordetella</taxon>
    </lineage>
</organism>
<reference evidence="2 3" key="1">
    <citation type="submission" date="2016-06" db="EMBL/GenBank/DDBJ databases">
        <title>Complete genome sequences of Bordetella bronchialis and Bordetella flabilis.</title>
        <authorList>
            <person name="LiPuma J.J."/>
            <person name="Spilker T."/>
        </authorList>
    </citation>
    <scope>NUCLEOTIDE SEQUENCE [LARGE SCALE GENOMIC DNA]</scope>
    <source>
        <strain evidence="2 3">AU3182</strain>
    </source>
</reference>
<proteinExistence type="predicted"/>
<evidence type="ECO:0000313" key="3">
    <source>
        <dbReference type="Proteomes" id="UP000091897"/>
    </source>
</evidence>
<dbReference type="EMBL" id="CP016170">
    <property type="protein sequence ID" value="ANN66182.1"/>
    <property type="molecule type" value="Genomic_DNA"/>
</dbReference>